<reference evidence="13" key="9">
    <citation type="submission" date="2025-09" db="UniProtKB">
        <authorList>
            <consortium name="Ensembl"/>
        </authorList>
    </citation>
    <scope>IDENTIFICATION</scope>
</reference>
<dbReference type="MassIVE" id="A0A2R8YFM3"/>
<evidence type="ECO:0000256" key="7">
    <source>
        <dbReference type="ARBA" id="ARBA00022737"/>
    </source>
</evidence>
<feature type="domain" description="CAP-Gly" evidence="12">
    <location>
        <begin position="27"/>
        <end position="71"/>
    </location>
</feature>
<evidence type="ECO:0000256" key="3">
    <source>
        <dbReference type="ARBA" id="ARBA00010228"/>
    </source>
</evidence>
<keyword evidence="6" id="KW-0433">Leucine-rich repeat</keyword>
<evidence type="ECO:0000256" key="1">
    <source>
        <dbReference type="ARBA" id="ARBA00004496"/>
    </source>
</evidence>
<evidence type="ECO:0000256" key="9">
    <source>
        <dbReference type="ARBA" id="ARBA00023186"/>
    </source>
</evidence>
<evidence type="ECO:0000313" key="13">
    <source>
        <dbReference type="Ensembl" id="ENSP00000495257.1"/>
    </source>
</evidence>
<keyword evidence="5" id="KW-0963">Cytoplasm</keyword>
<evidence type="ECO:0000256" key="2">
    <source>
        <dbReference type="ARBA" id="ARBA00006286"/>
    </source>
</evidence>
<dbReference type="HGNC" id="HGNC:11582">
    <property type="gene designation" value="TBCE"/>
</dbReference>
<keyword evidence="7" id="KW-0677">Repeat</keyword>
<evidence type="ECO:0007829" key="19">
    <source>
        <dbReference type="PubMed" id="22223895"/>
    </source>
</evidence>
<gene>
    <name evidence="13" type="primary">TBCE</name>
</gene>
<dbReference type="Ensembl" id="ENST00000646821.1">
    <property type="protein sequence ID" value="ENSP00000495257.1"/>
    <property type="gene ID" value="ENSG00000284770.2"/>
</dbReference>
<dbReference type="GO" id="GO:0003735">
    <property type="term" value="F:structural constituent of ribosome"/>
    <property type="evidence" value="ECO:0007669"/>
    <property type="project" value="InterPro"/>
</dbReference>
<dbReference type="GO" id="GO:0005840">
    <property type="term" value="C:ribosome"/>
    <property type="evidence" value="ECO:0007669"/>
    <property type="project" value="UniProtKB-KW"/>
</dbReference>
<keyword evidence="9" id="KW-0143">Chaperone</keyword>
<comment type="similarity">
    <text evidence="2">Belongs to the TBCE family.</text>
</comment>
<dbReference type="Bgee" id="ENSG00000284770">
    <property type="expression patterns" value="Expressed in ventricular zone and 96 other cell types or tissues"/>
</dbReference>
<keyword evidence="15 16" id="KW-1267">Proteomics identification</keyword>
<dbReference type="VEuPathDB" id="HostDB:ENSG00000284770"/>
<evidence type="ECO:0000256" key="4">
    <source>
        <dbReference type="ARBA" id="ARBA00015004"/>
    </source>
</evidence>
<dbReference type="ChiTaRS" id="TBCE">
    <property type="organism name" value="human"/>
</dbReference>
<dbReference type="InterPro" id="IPR038579">
    <property type="entry name" value="Ribosomal_eS21_sf"/>
</dbReference>
<keyword evidence="10" id="KW-0687">Ribonucleoprotein</keyword>
<reference evidence="17" key="4">
    <citation type="journal article" date="2009" name="Anal. Chem.">
        <title>Lys-N and trypsin cover complementary parts of the phosphoproteome in a refined SCX-based approach.</title>
        <authorList>
            <person name="Gauci S."/>
            <person name="Helbig A.O."/>
            <person name="Slijper M."/>
            <person name="Krijgsveld J."/>
            <person name="Heck A.J."/>
            <person name="Mohammed S."/>
        </authorList>
    </citation>
    <scope>IDENTIFICATION BY MASS SPECTROMETRY [LARGE SCALE ANALYSIS]</scope>
</reference>
<dbReference type="Pfam" id="PF01302">
    <property type="entry name" value="CAP_GLY"/>
    <property type="match status" value="1"/>
</dbReference>
<dbReference type="GeneTree" id="ENSGT00530000063405"/>
<evidence type="ECO:0000256" key="10">
    <source>
        <dbReference type="ARBA" id="ARBA00023274"/>
    </source>
</evidence>
<dbReference type="InterPro" id="IPR001931">
    <property type="entry name" value="Ribosomal_eS21"/>
</dbReference>
<dbReference type="SMART" id="SM01052">
    <property type="entry name" value="CAP_GLY"/>
    <property type="match status" value="1"/>
</dbReference>
<reference evidence="13" key="8">
    <citation type="submission" date="2025-08" db="UniProtKB">
        <authorList>
            <consortium name="Ensembl"/>
        </authorList>
    </citation>
    <scope>IDENTIFICATION</scope>
</reference>
<dbReference type="AlphaFoldDB" id="A0A2R8YFM3"/>
<evidence type="ECO:0000256" key="8">
    <source>
        <dbReference type="ARBA" id="ARBA00022980"/>
    </source>
</evidence>
<protein>
    <recommendedName>
        <fullName evidence="4">Tubulin-specific chaperone E</fullName>
    </recommendedName>
    <alternativeName>
        <fullName evidence="11">Tubulin-folding cofactor E</fullName>
    </alternativeName>
</protein>
<evidence type="ECO:0000259" key="12">
    <source>
        <dbReference type="PROSITE" id="PS50245"/>
    </source>
</evidence>
<evidence type="ECO:0007829" key="16">
    <source>
        <dbReference type="ProteomicsDB" id="A0A2R8YFM3"/>
    </source>
</evidence>
<keyword evidence="8" id="KW-0689">Ribosomal protein</keyword>
<evidence type="ECO:0007829" key="17">
    <source>
        <dbReference type="PubMed" id="19413330"/>
    </source>
</evidence>
<comment type="similarity">
    <text evidence="3">Belongs to the eukaryotic ribosomal protein eS21 family.</text>
</comment>
<reference evidence="19" key="6">
    <citation type="journal article" date="2012" name="Mol. Cell. Proteomics">
        <title>Comparative large-scale characterisation of plant vs. mammal proteins reveals similar and idiosyncratic N-alpha acetylation features.</title>
        <authorList>
            <person name="Bienvenut W.V."/>
            <person name="Sumpton D."/>
            <person name="Martinez A."/>
            <person name="Lilla S."/>
            <person name="Espagne C."/>
            <person name="Meinnel T."/>
            <person name="Giglione C."/>
        </authorList>
    </citation>
    <scope>IDENTIFICATION BY MASS SPECTROMETRY [LARGE SCALE ANALYSIS]</scope>
</reference>
<dbReference type="PANTHER" id="PTHR10442">
    <property type="entry name" value="40S RIBOSOMAL PROTEIN S21"/>
    <property type="match status" value="1"/>
</dbReference>
<evidence type="ECO:0000256" key="6">
    <source>
        <dbReference type="ARBA" id="ARBA00022614"/>
    </source>
</evidence>
<dbReference type="FunFam" id="2.30.30.190:FF:000008">
    <property type="entry name" value="Tubulin-specific chaperone E"/>
    <property type="match status" value="1"/>
</dbReference>
<dbReference type="SUPFAM" id="SSF74924">
    <property type="entry name" value="Cap-Gly domain"/>
    <property type="match status" value="1"/>
</dbReference>
<organism evidence="13 14">
    <name type="scientific">Homo sapiens</name>
    <name type="common">Human</name>
    <dbReference type="NCBI Taxonomy" id="9606"/>
    <lineage>
        <taxon>Eukaryota</taxon>
        <taxon>Metazoa</taxon>
        <taxon>Chordata</taxon>
        <taxon>Craniata</taxon>
        <taxon>Vertebrata</taxon>
        <taxon>Euteleostomi</taxon>
        <taxon>Mammalia</taxon>
        <taxon>Eutheria</taxon>
        <taxon>Euarchontoglires</taxon>
        <taxon>Primates</taxon>
        <taxon>Haplorrhini</taxon>
        <taxon>Catarrhini</taxon>
        <taxon>Hominidae</taxon>
        <taxon>Homo</taxon>
    </lineage>
</organism>
<reference evidence="13 14" key="2">
    <citation type="journal article" date="2004" name="Nature">
        <title>Finishing the euchromatic sequence of the human genome.</title>
        <authorList>
            <consortium name="International Human Genome Sequencing Consortium"/>
        </authorList>
    </citation>
    <scope>NUCLEOTIDE SEQUENCE [LARGE SCALE GENOMIC DNA]</scope>
</reference>
<dbReference type="Ensembl" id="ENST00000646821.1">
    <property type="protein sequence ID" value="ENSP00000495257.1"/>
    <property type="gene ID" value="ENSG00000284770.3"/>
</dbReference>
<comment type="subcellular location">
    <subcellularLocation>
        <location evidence="1">Cytoplasm</location>
    </subcellularLocation>
</comment>
<reference evidence="20" key="7">
    <citation type="journal article" date="2012" name="Proc. Natl. Acad. Sci. U.S.A.">
        <title>N-terminal acetylome analyses and functional insights of the N-terminal acetyltransferase NatB.</title>
        <authorList>
            <person name="Van Damme P."/>
            <person name="Lasa M."/>
            <person name="Polevoda B."/>
            <person name="Gazquez C."/>
            <person name="Elosegui-Artola A."/>
            <person name="Kim D.S."/>
            <person name="De Juan-Pardo E."/>
            <person name="Demeyer K."/>
            <person name="Hole K."/>
            <person name="Larrea E."/>
            <person name="Timmerman E."/>
            <person name="Prieto J."/>
            <person name="Arnesen T."/>
            <person name="Sherman F."/>
            <person name="Gevaert K."/>
            <person name="Aldabe R."/>
        </authorList>
    </citation>
    <scope>IDENTIFICATION BY MASS SPECTROMETRY [LARGE SCALE ANALYSIS]</scope>
</reference>
<evidence type="ECO:0000256" key="5">
    <source>
        <dbReference type="ARBA" id="ARBA00022490"/>
    </source>
</evidence>
<dbReference type="EMBL" id="FO393422">
    <property type="status" value="NOT_ANNOTATED_CDS"/>
    <property type="molecule type" value="Genomic_DNA"/>
</dbReference>
<dbReference type="ExpressionAtlas" id="A0A2R8YFM3">
    <property type="expression patterns" value="baseline and differential"/>
</dbReference>
<dbReference type="PROSITE" id="PS00845">
    <property type="entry name" value="CAP_GLY_1"/>
    <property type="match status" value="1"/>
</dbReference>
<dbReference type="Gene3D" id="3.30.1230.20">
    <property type="match status" value="1"/>
</dbReference>
<sequence length="248" mass="26964">MSDTLTADVIGRRVEVNGEHATVRFAGVVPPVAGPWLGVEWDNPERGKHDGSHEGTVYFKCRHPTGGSFIRPNKVNFGTDFLTAIKNRYVLEDGPEEDRKEQIVTIGNKPVETIGFDSIMKQQSENKLKFPSGSVLTGTLSVLKVLVLNQTGITWAEAHAQCGGSRHGLDMQKDASKFVDLCVLQKCSTSNCIISAKDHTSMRMNVAKASEVTGRFNSQFKTCAICRTVCRMGAAVCRGVPRPGGTLP</sequence>
<reference evidence="18" key="5">
    <citation type="journal article" date="2011" name="BMC Syst. Biol.">
        <title>Initial characterization of the human central proteome.</title>
        <authorList>
            <person name="Burkard T.R."/>
            <person name="Planyavsky M."/>
            <person name="Kaupe I."/>
            <person name="Breitwieser F.P."/>
            <person name="Burckstummer T."/>
            <person name="Bennett K.L."/>
            <person name="Superti-Furga G."/>
            <person name="Colinge J."/>
        </authorList>
    </citation>
    <scope>IDENTIFICATION BY MASS SPECTROMETRY [LARGE SCALE ANALYSIS]</scope>
</reference>
<dbReference type="EMBL" id="AL357556">
    <property type="status" value="NOT_ANNOTATED_CDS"/>
    <property type="molecule type" value="Genomic_DNA"/>
</dbReference>
<dbReference type="GO" id="GO:0006412">
    <property type="term" value="P:translation"/>
    <property type="evidence" value="ECO:0007669"/>
    <property type="project" value="InterPro"/>
</dbReference>
<proteinExistence type="evidence at protein level"/>
<dbReference type="Gene3D" id="2.30.30.190">
    <property type="entry name" value="CAP Gly-rich-like domain"/>
    <property type="match status" value="1"/>
</dbReference>
<evidence type="ECO:0007829" key="18">
    <source>
        <dbReference type="PubMed" id="21269460"/>
    </source>
</evidence>
<evidence type="ECO:0000313" key="14">
    <source>
        <dbReference type="Proteomes" id="UP000005640"/>
    </source>
</evidence>
<dbReference type="PROSITE" id="PS50245">
    <property type="entry name" value="CAP_GLY_2"/>
    <property type="match status" value="1"/>
</dbReference>
<dbReference type="Proteomes" id="UP000005640">
    <property type="component" value="Chromosome 1"/>
</dbReference>
<name>A0A2R8YFM3_HUMAN</name>
<keyword evidence="14" id="KW-1185">Reference proteome</keyword>
<evidence type="ECO:0007829" key="15">
    <source>
        <dbReference type="PeptideAtlas" id="A0A2R8YFM3"/>
    </source>
</evidence>
<evidence type="ECO:0007829" key="20">
    <source>
        <dbReference type="PubMed" id="22814378"/>
    </source>
</evidence>
<accession>A0A2R8YFM3</accession>
<evidence type="ECO:0000256" key="11">
    <source>
        <dbReference type="ARBA" id="ARBA00030180"/>
    </source>
</evidence>
<dbReference type="InterPro" id="IPR036859">
    <property type="entry name" value="CAP-Gly_dom_sf"/>
</dbReference>
<dbReference type="SMR" id="A0A2R8YFM3"/>
<dbReference type="Pfam" id="PF01249">
    <property type="entry name" value="Ribosomal_S21e"/>
    <property type="match status" value="1"/>
</dbReference>
<dbReference type="InterPro" id="IPR000938">
    <property type="entry name" value="CAP-Gly_domain"/>
</dbReference>
<reference evidence="13 14" key="1">
    <citation type="journal article" date="2001" name="Nature">
        <title>Initial sequencing and analysis of the human genome.</title>
        <authorList>
            <consortium name="International Human Genome Sequencing Consortium"/>
            <person name="Lander E.S."/>
            <person name="Linton L.M."/>
            <person name="Birren B."/>
            <person name="Nusbaum C."/>
            <person name="Zody M.C."/>
            <person name="Baldwin J."/>
            <person name="Devon K."/>
            <person name="Dewar K."/>
            <person name="Doyle M."/>
            <person name="FitzHugh W."/>
            <person name="Funke R."/>
            <person name="Gage D."/>
            <person name="Harris K."/>
            <person name="Heaford A."/>
            <person name="Howland J."/>
            <person name="Kann L."/>
            <person name="Lehoczky J."/>
            <person name="LeVine R."/>
            <person name="McEwan P."/>
            <person name="McKernan K."/>
            <person name="Meldrim J."/>
            <person name="Mesirov J.P."/>
            <person name="Miranda C."/>
            <person name="Morris W."/>
            <person name="Naylor J."/>
            <person name="Raymond C."/>
            <person name="Rosetti M."/>
            <person name="Santos R."/>
            <person name="Sheridan A."/>
            <person name="Sougnez C."/>
            <person name="Stange-Thomann N."/>
            <person name="Stojanovic N."/>
            <person name="Subramanian A."/>
            <person name="Wyman D."/>
            <person name="Rogers J."/>
            <person name="Sulston J."/>
            <person name="Ainscough R."/>
            <person name="Beck S."/>
            <person name="Bentley D."/>
            <person name="Burton J."/>
            <person name="Clee C."/>
            <person name="Carter N."/>
            <person name="Coulson A."/>
            <person name="Deadman R."/>
            <person name="Deloukas P."/>
            <person name="Dunham A."/>
            <person name="Dunham I."/>
            <person name="Durbin R."/>
            <person name="French L."/>
            <person name="Grafham D."/>
            <person name="Gregory S."/>
            <person name="Hubbard T."/>
            <person name="Humphray S."/>
            <person name="Hunt A."/>
            <person name="Jones M."/>
            <person name="Lloyd C."/>
            <person name="McMurray A."/>
            <person name="Matthews L."/>
            <person name="Mercer S."/>
            <person name="Milne S."/>
            <person name="Mullikin J.C."/>
            <person name="Mungall A."/>
            <person name="Plumb R."/>
            <person name="Ross M."/>
            <person name="Shownkeen R."/>
            <person name="Sims S."/>
            <person name="Waterston R.H."/>
            <person name="Wilson R.K."/>
            <person name="Hillier L.W."/>
            <person name="McPherson J.D."/>
            <person name="Marra M.A."/>
            <person name="Mardis E.R."/>
            <person name="Fulton L.A."/>
            <person name="Chinwalla A.T."/>
            <person name="Pepin K.H."/>
            <person name="Gish W.R."/>
            <person name="Chissoe S.L."/>
            <person name="Wendl M.C."/>
            <person name="Delehaunty K.D."/>
            <person name="Miner T.L."/>
            <person name="Delehaunty A."/>
            <person name="Kramer J.B."/>
            <person name="Cook L.L."/>
            <person name="Fulton R.S."/>
            <person name="Johnson D.L."/>
            <person name="Minx P.J."/>
            <person name="Clifton S.W."/>
            <person name="Hawkins T."/>
            <person name="Branscomb E."/>
            <person name="Predki P."/>
            <person name="Richardson P."/>
            <person name="Wenning S."/>
            <person name="Slezak T."/>
            <person name="Doggett N."/>
            <person name="Cheng J.F."/>
            <person name="Olsen A."/>
            <person name="Lucas S."/>
            <person name="Elkin C."/>
            <person name="Uberbacher E."/>
            <person name="Frazier M."/>
            <person name="Gibbs R.A."/>
            <person name="Muzny D.M."/>
            <person name="Scherer S.E."/>
            <person name="Bouck J.B."/>
            <person name="Sodergren E.J."/>
            <person name="Worley K.C."/>
            <person name="Rives C.M."/>
            <person name="Gorrell J.H."/>
            <person name="Metzker M.L."/>
            <person name="Naylor S.L."/>
            <person name="Kucherlapati R.S."/>
            <person name="Nelson D.L."/>
            <person name="Weinstock G.M."/>
            <person name="Sakaki Y."/>
            <person name="Fujiyama A."/>
            <person name="Hattori M."/>
            <person name="Yada T."/>
            <person name="Toyoda A."/>
            <person name="Itoh T."/>
            <person name="Kawagoe C."/>
            <person name="Watanabe H."/>
            <person name="Totoki Y."/>
            <person name="Taylor T."/>
            <person name="Weissenbach J."/>
            <person name="Heilig R."/>
            <person name="Saurin W."/>
            <person name="Artiguenave F."/>
            <person name="Brottier P."/>
            <person name="Bruls T."/>
            <person name="Pelletier E."/>
            <person name="Robert C."/>
            <person name="Wincker P."/>
            <person name="Smith D.R."/>
            <person name="Doucette-Stamm L."/>
            <person name="Rubenfield M."/>
            <person name="Weinstock K."/>
            <person name="Lee H.M."/>
            <person name="Dubois J."/>
            <person name="Rosenthal A."/>
            <person name="Platzer M."/>
            <person name="Nyakatura G."/>
            <person name="Taudien S."/>
            <person name="Rump A."/>
            <person name="Yang H."/>
            <person name="Yu J."/>
            <person name="Wang J."/>
            <person name="Huang G."/>
            <person name="Gu J."/>
            <person name="Hood L."/>
            <person name="Rowen L."/>
            <person name="Madan A."/>
            <person name="Qin S."/>
            <person name="Davis R.W."/>
            <person name="Federspiel N.A."/>
            <person name="Abola A.P."/>
            <person name="Proctor M.J."/>
            <person name="Myers R.M."/>
            <person name="Schmutz J."/>
            <person name="Dickson M."/>
            <person name="Grimwood J."/>
            <person name="Cox D.R."/>
            <person name="Olson M.V."/>
            <person name="Kaul R."/>
            <person name="Raymond C."/>
            <person name="Shimizu N."/>
            <person name="Kawasaki K."/>
            <person name="Minoshima S."/>
            <person name="Evans G.A."/>
            <person name="Athanasiou M."/>
            <person name="Schultz R."/>
            <person name="Roe B.A."/>
            <person name="Chen F."/>
            <person name="Pan H."/>
            <person name="Ramser J."/>
            <person name="Lehrach H."/>
            <person name="Reinhardt R."/>
            <person name="McCombie W.R."/>
            <person name="de la Bastide M."/>
            <person name="Dedhia N."/>
            <person name="Blocker H."/>
            <person name="Hornischer K."/>
            <person name="Nordsiek G."/>
            <person name="Agarwala R."/>
            <person name="Aravind L."/>
            <person name="Bailey J.A."/>
            <person name="Bateman A."/>
            <person name="Batzoglou S."/>
            <person name="Birney E."/>
            <person name="Bork P."/>
            <person name="Brown D.G."/>
            <person name="Burge C.B."/>
            <person name="Cerutti L."/>
            <person name="Chen H.C."/>
            <person name="Church D."/>
            <person name="Clamp M."/>
            <person name="Copley R.R."/>
            <person name="Doerks T."/>
            <person name="Eddy S.R."/>
            <person name="Eichler E.E."/>
            <person name="Furey T.S."/>
            <person name="Galagan J."/>
            <person name="Gilbert J.G."/>
            <person name="Harmon C."/>
            <person name="Hayashizaki Y."/>
            <person name="Haussler D."/>
            <person name="Hermjakob H."/>
            <person name="Hokamp K."/>
            <person name="Jang W."/>
            <person name="Johnson L.S."/>
            <person name="Jones T.A."/>
            <person name="Kasif S."/>
            <person name="Kaspryzk A."/>
            <person name="Kennedy S."/>
            <person name="Kent W.J."/>
            <person name="Kitts P."/>
            <person name="Koonin E.V."/>
            <person name="Korf I."/>
            <person name="Kulp D."/>
            <person name="Lancet D."/>
            <person name="Lowe T.M."/>
            <person name="McLysaght A."/>
            <person name="Mikkelsen T."/>
            <person name="Moran J.V."/>
            <person name="Mulder N."/>
            <person name="Pollara V.J."/>
            <person name="Ponting C.P."/>
            <person name="Schuler G."/>
            <person name="Schultz J."/>
            <person name="Slater G."/>
            <person name="Smit A.F."/>
            <person name="Stupka E."/>
            <person name="Szustakowski J."/>
            <person name="Thierry-Mieg D."/>
            <person name="Thierry-Mieg J."/>
            <person name="Wagner L."/>
            <person name="Wallis J."/>
            <person name="Wheeler R."/>
            <person name="Williams A."/>
            <person name="Wolf Y.I."/>
            <person name="Wolfe K.H."/>
            <person name="Yang S.P."/>
            <person name="Yeh R.F."/>
            <person name="Collins F."/>
            <person name="Guyer M.S."/>
            <person name="Peterson J."/>
            <person name="Felsenfeld A."/>
            <person name="Wetterstrand K.A."/>
            <person name="Patrinos A."/>
            <person name="Morgan M.J."/>
            <person name="de Jong P."/>
            <person name="Catanese J.J."/>
            <person name="Osoegawa K."/>
            <person name="Shizuya H."/>
            <person name="Choi S."/>
            <person name="Chen Y.J."/>
        </authorList>
    </citation>
    <scope>NUCLEOTIDE SEQUENCE [LARGE SCALE GENOMIC DNA]</scope>
</reference>
<dbReference type="GO" id="GO:0005737">
    <property type="term" value="C:cytoplasm"/>
    <property type="evidence" value="ECO:0007669"/>
    <property type="project" value="UniProtKB-SubCell"/>
</dbReference>
<reference evidence="13 14" key="3">
    <citation type="journal article" date="2006" name="Nature">
        <title>The DNA sequence and biological annotation of human chromosome 1.</title>
        <authorList>
            <person name="Gregory S.G."/>
            <person name="Barlow K.F."/>
            <person name="McLay K.E."/>
            <person name="Kaul R."/>
            <person name="Swarbreck D."/>
            <person name="Dunham A."/>
            <person name="Scott C.E."/>
            <person name="Howe K.L."/>
            <person name="Woodfine K."/>
            <person name="Spencer C.C."/>
            <person name="Jones M.C."/>
            <person name="Gillson C."/>
            <person name="Searle S."/>
            <person name="Zhou Y."/>
            <person name="Kokocinski F."/>
            <person name="McDonald L."/>
            <person name="Evans R."/>
            <person name="Phillips K."/>
            <person name="Atkinson A."/>
            <person name="Cooper R."/>
            <person name="Jones C."/>
            <person name="Hall R.E."/>
            <person name="Andrews T.D."/>
            <person name="Lloyd C."/>
            <person name="Ainscough R."/>
            <person name="Almeida J.P."/>
            <person name="Ambrose K.D."/>
            <person name="Anderson F."/>
            <person name="Andrew R.W."/>
            <person name="Ashwell R.I."/>
            <person name="Aubin K."/>
            <person name="Babbage A.K."/>
            <person name="Bagguley C.L."/>
            <person name="Bailey J."/>
            <person name="Beasley H."/>
            <person name="Bethel G."/>
            <person name="Bird C.P."/>
            <person name="Bray-Allen S."/>
            <person name="Brown J.Y."/>
            <person name="Brown A.J."/>
            <person name="Buckley D."/>
            <person name="Burton J."/>
            <person name="Bye J."/>
            <person name="Carder C."/>
            <person name="Chapman J.C."/>
            <person name="Clark S.Y."/>
            <person name="Clarke G."/>
            <person name="Clee C."/>
            <person name="Cobley V."/>
            <person name="Collier R.E."/>
            <person name="Corby N."/>
            <person name="Coville G.J."/>
            <person name="Davies J."/>
            <person name="Deadman R."/>
            <person name="Dunn M."/>
            <person name="Earthrowl M."/>
            <person name="Ellington A.G."/>
            <person name="Errington H."/>
            <person name="Frankish A."/>
            <person name="Frankland J."/>
            <person name="French L."/>
            <person name="Garner P."/>
            <person name="Garnett J."/>
            <person name="Gay L."/>
            <person name="Ghori M.R."/>
            <person name="Gibson R."/>
            <person name="Gilby L.M."/>
            <person name="Gillett W."/>
            <person name="Glithero R.J."/>
            <person name="Grafham D.V."/>
            <person name="Griffiths C."/>
            <person name="Griffiths-Jones S."/>
            <person name="Grocock R."/>
            <person name="Hammond S."/>
            <person name="Harrison E.S."/>
            <person name="Hart E."/>
            <person name="Haugen E."/>
            <person name="Heath P.D."/>
            <person name="Holmes S."/>
            <person name="Holt K."/>
            <person name="Howden P.J."/>
            <person name="Hunt A.R."/>
            <person name="Hunt S.E."/>
            <person name="Hunter G."/>
            <person name="Isherwood J."/>
            <person name="James R."/>
            <person name="Johnson C."/>
            <person name="Johnson D."/>
            <person name="Joy A."/>
            <person name="Kay M."/>
            <person name="Kershaw J.K."/>
            <person name="Kibukawa M."/>
            <person name="Kimberley A.M."/>
            <person name="King A."/>
            <person name="Knights A.J."/>
            <person name="Lad H."/>
            <person name="Laird G."/>
            <person name="Lawlor S."/>
            <person name="Leongamornlert D.A."/>
            <person name="Lloyd D.M."/>
            <person name="Loveland J."/>
            <person name="Lovell J."/>
            <person name="Lush M.J."/>
            <person name="Lyne R."/>
            <person name="Martin S."/>
            <person name="Mashreghi-Mohammadi M."/>
            <person name="Matthews L."/>
            <person name="Matthews N.S."/>
            <person name="McLaren S."/>
            <person name="Milne S."/>
            <person name="Mistry S."/>
            <person name="Moore M.J."/>
            <person name="Nickerson T."/>
            <person name="O'Dell C.N."/>
            <person name="Oliver K."/>
            <person name="Palmeiri A."/>
            <person name="Palmer S.A."/>
            <person name="Parker A."/>
            <person name="Patel D."/>
            <person name="Pearce A.V."/>
            <person name="Peck A.I."/>
            <person name="Pelan S."/>
            <person name="Phelps K."/>
            <person name="Phillimore B.J."/>
            <person name="Plumb R."/>
            <person name="Rajan J."/>
            <person name="Raymond C."/>
            <person name="Rouse G."/>
            <person name="Saenphimmachak C."/>
            <person name="Sehra H.K."/>
            <person name="Sheridan E."/>
            <person name="Shownkeen R."/>
            <person name="Sims S."/>
            <person name="Skuce C.D."/>
            <person name="Smith M."/>
            <person name="Steward C."/>
            <person name="Subramanian S."/>
            <person name="Sycamore N."/>
            <person name="Tracey A."/>
            <person name="Tromans A."/>
            <person name="Van Helmond Z."/>
            <person name="Wall M."/>
            <person name="Wallis J.M."/>
            <person name="White S."/>
            <person name="Whitehead S.L."/>
            <person name="Wilkinson J.E."/>
            <person name="Willey D.L."/>
            <person name="Williams H."/>
            <person name="Wilming L."/>
            <person name="Wray P.W."/>
            <person name="Wu Z."/>
            <person name="Coulson A."/>
            <person name="Vaudin M."/>
            <person name="Sulston J.E."/>
            <person name="Durbin R."/>
            <person name="Hubbard T."/>
            <person name="Wooster R."/>
            <person name="Dunham I."/>
            <person name="Carter N.P."/>
            <person name="McVean G."/>
            <person name="Ross M.T."/>
            <person name="Harrow J."/>
            <person name="Olson M.V."/>
            <person name="Beck S."/>
            <person name="Rogers J."/>
            <person name="Bentley D.R."/>
            <person name="Banerjee R."/>
            <person name="Bryant S.P."/>
            <person name="Burford D.C."/>
            <person name="Burrill W.D."/>
            <person name="Clegg S.M."/>
            <person name="Dhami P."/>
            <person name="Dovey O."/>
            <person name="Faulkner L.M."/>
            <person name="Gribble S.M."/>
            <person name="Langford C.F."/>
            <person name="Pandian R.D."/>
            <person name="Porter K.M."/>
            <person name="Prigmore E."/>
        </authorList>
    </citation>
    <scope>NUCLEOTIDE SEQUENCE [LARGE SCALE GENOMIC DNA]</scope>
</reference>
<dbReference type="GO" id="GO:1990904">
    <property type="term" value="C:ribonucleoprotein complex"/>
    <property type="evidence" value="ECO:0007669"/>
    <property type="project" value="UniProtKB-KW"/>
</dbReference>
<dbReference type="OrthoDB" id="5273213at2759"/>